<reference evidence="2" key="1">
    <citation type="submission" date="2016-06" db="EMBL/GenBank/DDBJ databases">
        <title>Parallel loss of symbiosis genes in relatives of nitrogen-fixing non-legume Parasponia.</title>
        <authorList>
            <person name="Van Velzen R."/>
            <person name="Holmer R."/>
            <person name="Bu F."/>
            <person name="Rutten L."/>
            <person name="Van Zeijl A."/>
            <person name="Liu W."/>
            <person name="Santuari L."/>
            <person name="Cao Q."/>
            <person name="Sharma T."/>
            <person name="Shen D."/>
            <person name="Roswanjaya Y."/>
            <person name="Wardhani T."/>
            <person name="Kalhor M.S."/>
            <person name="Jansen J."/>
            <person name="Van den Hoogen J."/>
            <person name="Gungor B."/>
            <person name="Hartog M."/>
            <person name="Hontelez J."/>
            <person name="Verver J."/>
            <person name="Yang W.-C."/>
            <person name="Schijlen E."/>
            <person name="Repin R."/>
            <person name="Schilthuizen M."/>
            <person name="Schranz E."/>
            <person name="Heidstra R."/>
            <person name="Miyata K."/>
            <person name="Fedorova E."/>
            <person name="Kohlen W."/>
            <person name="Bisseling T."/>
            <person name="Smit S."/>
            <person name="Geurts R."/>
        </authorList>
    </citation>
    <scope>NUCLEOTIDE SEQUENCE [LARGE SCALE GENOMIC DNA]</scope>
    <source>
        <strain evidence="2">cv. WU1-14</strain>
    </source>
</reference>
<evidence type="ECO:0000313" key="2">
    <source>
        <dbReference type="Proteomes" id="UP000237105"/>
    </source>
</evidence>
<dbReference type="Proteomes" id="UP000237105">
    <property type="component" value="Unassembled WGS sequence"/>
</dbReference>
<sequence length="77" mass="9339">DVYFECFRYRKQRRNTLLPTIQRRKKEKSIRLQVGNASWPMMAIVSLQRKLGREELGKLLARCREVTAWKTGMRVRW</sequence>
<proteinExistence type="predicted"/>
<gene>
    <name evidence="1" type="ORF">PanWU01x14_014500</name>
</gene>
<organism evidence="1 2">
    <name type="scientific">Parasponia andersonii</name>
    <name type="common">Sponia andersonii</name>
    <dbReference type="NCBI Taxonomy" id="3476"/>
    <lineage>
        <taxon>Eukaryota</taxon>
        <taxon>Viridiplantae</taxon>
        <taxon>Streptophyta</taxon>
        <taxon>Embryophyta</taxon>
        <taxon>Tracheophyta</taxon>
        <taxon>Spermatophyta</taxon>
        <taxon>Magnoliopsida</taxon>
        <taxon>eudicotyledons</taxon>
        <taxon>Gunneridae</taxon>
        <taxon>Pentapetalae</taxon>
        <taxon>rosids</taxon>
        <taxon>fabids</taxon>
        <taxon>Rosales</taxon>
        <taxon>Cannabaceae</taxon>
        <taxon>Parasponia</taxon>
    </lineage>
</organism>
<name>A0A2P5E077_PARAD</name>
<evidence type="ECO:0000313" key="1">
    <source>
        <dbReference type="EMBL" id="PON78949.1"/>
    </source>
</evidence>
<comment type="caution">
    <text evidence="1">The sequence shown here is derived from an EMBL/GenBank/DDBJ whole genome shotgun (WGS) entry which is preliminary data.</text>
</comment>
<protein>
    <submittedName>
        <fullName evidence="1">Uncharacterized protein</fullName>
    </submittedName>
</protein>
<dbReference type="AlphaFoldDB" id="A0A2P5E077"/>
<accession>A0A2P5E077</accession>
<keyword evidence="2" id="KW-1185">Reference proteome</keyword>
<dbReference type="EMBL" id="JXTB01000006">
    <property type="protein sequence ID" value="PON78949.1"/>
    <property type="molecule type" value="Genomic_DNA"/>
</dbReference>
<feature type="non-terminal residue" evidence="1">
    <location>
        <position position="1"/>
    </location>
</feature>